<evidence type="ECO:0000256" key="1">
    <source>
        <dbReference type="SAM" id="Phobius"/>
    </source>
</evidence>
<keyword evidence="1" id="KW-0472">Membrane</keyword>
<keyword evidence="1" id="KW-0812">Transmembrane</keyword>
<evidence type="ECO:0000313" key="3">
    <source>
        <dbReference type="Proteomes" id="UP000243488"/>
    </source>
</evidence>
<feature type="transmembrane region" description="Helical" evidence="1">
    <location>
        <begin position="6"/>
        <end position="26"/>
    </location>
</feature>
<evidence type="ECO:0008006" key="4">
    <source>
        <dbReference type="Google" id="ProtNLM"/>
    </source>
</evidence>
<keyword evidence="1" id="KW-1133">Transmembrane helix</keyword>
<dbReference type="Proteomes" id="UP000243488">
    <property type="component" value="Chromosome"/>
</dbReference>
<gene>
    <name evidence="2" type="ORF">BVH74_13640</name>
</gene>
<dbReference type="EMBL" id="CP020100">
    <property type="protein sequence ID" value="AQZ95727.1"/>
    <property type="molecule type" value="Genomic_DNA"/>
</dbReference>
<sequence length="65" mass="7380">MYSELLEVAALSSVLTVLVVFALMSIGKQFSRWIEGLMLPRYMKYRGVRRLAEPTSTADSSDQHE</sequence>
<proteinExistence type="predicted"/>
<dbReference type="KEGG" id="ppha:BVH74_13640"/>
<organism evidence="2 3">
    <name type="scientific">Halopseudomonas phragmitis</name>
    <dbReference type="NCBI Taxonomy" id="1931241"/>
    <lineage>
        <taxon>Bacteria</taxon>
        <taxon>Pseudomonadati</taxon>
        <taxon>Pseudomonadota</taxon>
        <taxon>Gammaproteobacteria</taxon>
        <taxon>Pseudomonadales</taxon>
        <taxon>Pseudomonadaceae</taxon>
        <taxon>Halopseudomonas</taxon>
    </lineage>
</organism>
<dbReference type="STRING" id="1931241.BVH74_13640"/>
<keyword evidence="3" id="KW-1185">Reference proteome</keyword>
<dbReference type="AlphaFoldDB" id="A0A1V0B742"/>
<evidence type="ECO:0000313" key="2">
    <source>
        <dbReference type="EMBL" id="AQZ95727.1"/>
    </source>
</evidence>
<name>A0A1V0B742_9GAMM</name>
<reference evidence="2 3" key="1">
    <citation type="submission" date="2017-03" db="EMBL/GenBank/DDBJ databases">
        <title>Complete genome sequence of the novel DNRA strain Pseudomonas sp. S-6-2 isolated from Chinese polluted river sediment. Journal of Biotechnology.</title>
        <authorList>
            <person name="Li J."/>
            <person name="Xiang F."/>
            <person name="Wang L."/>
            <person name="Xi L."/>
            <person name="Liu J."/>
        </authorList>
    </citation>
    <scope>NUCLEOTIDE SEQUENCE [LARGE SCALE GENOMIC DNA]</scope>
    <source>
        <strain evidence="2 3">S-6-2</strain>
    </source>
</reference>
<accession>A0A1V0B742</accession>
<protein>
    <recommendedName>
        <fullName evidence="4">Cellulose biosynthesis protein BcsF</fullName>
    </recommendedName>
</protein>